<organism evidence="4 5">
    <name type="scientific">Rhizobium meliloti (strain 1021)</name>
    <name type="common">Ensifer meliloti</name>
    <name type="synonym">Sinorhizobium meliloti</name>
    <dbReference type="NCBI Taxonomy" id="266834"/>
    <lineage>
        <taxon>Bacteria</taxon>
        <taxon>Pseudomonadati</taxon>
        <taxon>Pseudomonadota</taxon>
        <taxon>Alphaproteobacteria</taxon>
        <taxon>Hyphomicrobiales</taxon>
        <taxon>Rhizobiaceae</taxon>
        <taxon>Sinorhizobium/Ensifer group</taxon>
        <taxon>Sinorhizobium</taxon>
    </lineage>
</organism>
<dbReference type="PROSITE" id="PS50977">
    <property type="entry name" value="HTH_TETR_2"/>
    <property type="match status" value="1"/>
</dbReference>
<dbReference type="Proteomes" id="UP000001976">
    <property type="component" value="Plasmid pSymB"/>
</dbReference>
<dbReference type="PRINTS" id="PR00455">
    <property type="entry name" value="HTHTETR"/>
</dbReference>
<geneLocation type="plasmid" evidence="4 5">
    <name>pSymB</name>
</geneLocation>
<feature type="domain" description="HTH tetR-type" evidence="3">
    <location>
        <begin position="23"/>
        <end position="83"/>
    </location>
</feature>
<dbReference type="GO" id="GO:0000976">
    <property type="term" value="F:transcription cis-regulatory region binding"/>
    <property type="evidence" value="ECO:0007669"/>
    <property type="project" value="TreeGrafter"/>
</dbReference>
<dbReference type="SUPFAM" id="SSF48498">
    <property type="entry name" value="Tetracyclin repressor-like, C-terminal domain"/>
    <property type="match status" value="1"/>
</dbReference>
<dbReference type="Pfam" id="PF09209">
    <property type="entry name" value="CecR_C"/>
    <property type="match status" value="1"/>
</dbReference>
<dbReference type="InterPro" id="IPR001647">
    <property type="entry name" value="HTH_TetR"/>
</dbReference>
<dbReference type="eggNOG" id="COG1309">
    <property type="taxonomic scope" value="Bacteria"/>
</dbReference>
<evidence type="ECO:0000256" key="2">
    <source>
        <dbReference type="PROSITE-ProRule" id="PRU00335"/>
    </source>
</evidence>
<dbReference type="HOGENOM" id="CLU_069356_16_0_5"/>
<keyword evidence="5" id="KW-1185">Reference proteome</keyword>
<dbReference type="InterPro" id="IPR015292">
    <property type="entry name" value="Tscrpt_reg_YbiH_C"/>
</dbReference>
<accession>Q92V43</accession>
<name>Q92V43_RHIME</name>
<proteinExistence type="predicted"/>
<feature type="DNA-binding region" description="H-T-H motif" evidence="2">
    <location>
        <begin position="46"/>
        <end position="65"/>
    </location>
</feature>
<dbReference type="Pfam" id="PF00440">
    <property type="entry name" value="TetR_N"/>
    <property type="match status" value="1"/>
</dbReference>
<dbReference type="PANTHER" id="PTHR30055">
    <property type="entry name" value="HTH-TYPE TRANSCRIPTIONAL REGULATOR RUTR"/>
    <property type="match status" value="1"/>
</dbReference>
<evidence type="ECO:0000313" key="4">
    <source>
        <dbReference type="EMBL" id="CAC49274.2"/>
    </source>
</evidence>
<dbReference type="PATRIC" id="fig|266834.11.peg.5803"/>
<dbReference type="Gene3D" id="1.10.10.60">
    <property type="entry name" value="Homeodomain-like"/>
    <property type="match status" value="1"/>
</dbReference>
<sequence length="240" mass="26720">MAHYRRMIKDGNRPAVLRADRGDATREKLLNTAIDVFGRYGFDGATTRKLADAAGVNLQAIPYYFGGKEGLYVAAAEHLASIIGGHVGDLRTMIVSRLAELDAEGAAMTSMEARHFLTQMVQRMIALFVSKESESWARFIIREQMEPTEAFKRIYGSIMGPMIEMARRLIGAILEDDPASEHIRLRTLSFVGSVLVFRMAHAAVYAQLEWESAGPKEIETLHRHAAELVAVLGAERDRRS</sequence>
<dbReference type="AlphaFoldDB" id="Q92V43"/>
<dbReference type="EMBL" id="AL591985">
    <property type="protein sequence ID" value="CAC49274.2"/>
    <property type="molecule type" value="Genomic_DNA"/>
</dbReference>
<dbReference type="InterPro" id="IPR050109">
    <property type="entry name" value="HTH-type_TetR-like_transc_reg"/>
</dbReference>
<dbReference type="InterPro" id="IPR009057">
    <property type="entry name" value="Homeodomain-like_sf"/>
</dbReference>
<dbReference type="InterPro" id="IPR036271">
    <property type="entry name" value="Tet_transcr_reg_TetR-rel_C_sf"/>
</dbReference>
<reference evidence="5" key="2">
    <citation type="journal article" date="2001" name="Science">
        <title>The composite genome of the legume symbiont Sinorhizobium meliloti.</title>
        <authorList>
            <person name="Galibert F."/>
            <person name="Finan T.M."/>
            <person name="Long S.R."/>
            <person name="Puehler A."/>
            <person name="Abola P."/>
            <person name="Ampe F."/>
            <person name="Barloy-Hubler F."/>
            <person name="Barnett M.J."/>
            <person name="Becker A."/>
            <person name="Boistard P."/>
            <person name="Bothe G."/>
            <person name="Boutry M."/>
            <person name="Bowser L."/>
            <person name="Buhrmester J."/>
            <person name="Cadieu E."/>
            <person name="Capela D."/>
            <person name="Chain P."/>
            <person name="Cowie A."/>
            <person name="Davis R.W."/>
            <person name="Dreano S."/>
            <person name="Federspiel N.A."/>
            <person name="Fisher R.F."/>
            <person name="Gloux S."/>
            <person name="Godrie T."/>
            <person name="Goffeau A."/>
            <person name="Golding B."/>
            <person name="Gouzy J."/>
            <person name="Gurjal M."/>
            <person name="Hernandez-Lucas I."/>
            <person name="Hong A."/>
            <person name="Huizar L."/>
            <person name="Hyman R.W."/>
            <person name="Jones T."/>
            <person name="Kahn D."/>
            <person name="Kahn M.L."/>
            <person name="Kalman S."/>
            <person name="Keating D.H."/>
            <person name="Kiss E."/>
            <person name="Komp C."/>
            <person name="Lelaure V."/>
            <person name="Masuy D."/>
            <person name="Palm C."/>
            <person name="Peck M.C."/>
            <person name="Pohl T.M."/>
            <person name="Portetelle D."/>
            <person name="Purnelle B."/>
            <person name="Ramsperger U."/>
            <person name="Surzycki R."/>
            <person name="Thebault P."/>
            <person name="Vandenbol M."/>
            <person name="Vorhoelter F.J."/>
            <person name="Weidner S."/>
            <person name="Wells D.H."/>
            <person name="Wong K."/>
            <person name="Yeh K.-C."/>
            <person name="Batut J."/>
        </authorList>
    </citation>
    <scope>NUCLEOTIDE SEQUENCE [LARGE SCALE GENOMIC DNA]</scope>
    <source>
        <strain evidence="5">1021</strain>
        <plasmid evidence="5">Plasmid pSymB</plasmid>
    </source>
</reference>
<dbReference type="SUPFAM" id="SSF46689">
    <property type="entry name" value="Homeodomain-like"/>
    <property type="match status" value="1"/>
</dbReference>
<evidence type="ECO:0000256" key="1">
    <source>
        <dbReference type="ARBA" id="ARBA00023125"/>
    </source>
</evidence>
<keyword evidence="4" id="KW-0614">Plasmid</keyword>
<dbReference type="OrthoDB" id="2356263at2"/>
<dbReference type="KEGG" id="sme:SM_b21208"/>
<evidence type="ECO:0000313" key="5">
    <source>
        <dbReference type="Proteomes" id="UP000001976"/>
    </source>
</evidence>
<reference evidence="4 5" key="1">
    <citation type="journal article" date="2001" name="Proc. Natl. Acad. Sci. U.S.A.">
        <title>The complete sequence of the 1,683-kb pSymB megaplasmid from the N2-fixing endosymbiont Sinorhizobium meliloti.</title>
        <authorList>
            <person name="Finan T.M."/>
            <person name="Weidner S."/>
            <person name="Wong K."/>
            <person name="Buhrmester J."/>
            <person name="Chain P."/>
            <person name="Vorholter F.J."/>
            <person name="Hernandez-Lucas I."/>
            <person name="Becker A."/>
            <person name="Cowie A."/>
            <person name="Gouzy J."/>
            <person name="Golding B."/>
            <person name="Puhler A."/>
        </authorList>
    </citation>
    <scope>NUCLEOTIDE SEQUENCE [LARGE SCALE GENOMIC DNA]</scope>
    <source>
        <strain evidence="4 5">1021</strain>
        <plasmid evidence="5">Plasmid pSymB</plasmid>
    </source>
</reference>
<gene>
    <name evidence="4" type="ORF">SM_b21208</name>
</gene>
<dbReference type="SMR" id="Q92V43"/>
<dbReference type="EnsemblBacteria" id="CAC49274">
    <property type="protein sequence ID" value="CAC49274"/>
    <property type="gene ID" value="SM_b21208"/>
</dbReference>
<dbReference type="GO" id="GO:0003700">
    <property type="term" value="F:DNA-binding transcription factor activity"/>
    <property type="evidence" value="ECO:0007669"/>
    <property type="project" value="TreeGrafter"/>
</dbReference>
<dbReference type="PANTHER" id="PTHR30055:SF235">
    <property type="entry name" value="TRANSCRIPTIONAL REGULATORY PROTEIN"/>
    <property type="match status" value="1"/>
</dbReference>
<keyword evidence="1 2" id="KW-0238">DNA-binding</keyword>
<protein>
    <submittedName>
        <fullName evidence="4">Transcriptional regulator, TetR family protein</fullName>
    </submittedName>
</protein>
<dbReference type="Gene3D" id="1.10.357.10">
    <property type="entry name" value="Tetracycline Repressor, domain 2"/>
    <property type="match status" value="1"/>
</dbReference>
<evidence type="ECO:0000259" key="3">
    <source>
        <dbReference type="PROSITE" id="PS50977"/>
    </source>
</evidence>